<evidence type="ECO:0000259" key="2">
    <source>
        <dbReference type="Pfam" id="PF14214"/>
    </source>
</evidence>
<keyword evidence="4" id="KW-1185">Reference proteome</keyword>
<reference evidence="3 4" key="1">
    <citation type="journal article" date="2015" name="Genome Biol.">
        <title>Comparative genomics of Steinernema reveals deeply conserved gene regulatory networks.</title>
        <authorList>
            <person name="Dillman A.R."/>
            <person name="Macchietto M."/>
            <person name="Porter C.F."/>
            <person name="Rogers A."/>
            <person name="Williams B."/>
            <person name="Antoshechkin I."/>
            <person name="Lee M.M."/>
            <person name="Goodwin Z."/>
            <person name="Lu X."/>
            <person name="Lewis E.E."/>
            <person name="Goodrich-Blair H."/>
            <person name="Stock S.P."/>
            <person name="Adams B.J."/>
            <person name="Sternberg P.W."/>
            <person name="Mortazavi A."/>
        </authorList>
    </citation>
    <scope>NUCLEOTIDE SEQUENCE [LARGE SCALE GENOMIC DNA]</scope>
    <source>
        <strain evidence="3 4">ALL</strain>
    </source>
</reference>
<reference evidence="3 4" key="2">
    <citation type="journal article" date="2019" name="G3 (Bethesda)">
        <title>Hybrid Assembly of the Genome of the Entomopathogenic Nematode Steinernema carpocapsae Identifies the X-Chromosome.</title>
        <authorList>
            <person name="Serra L."/>
            <person name="Macchietto M."/>
            <person name="Macias-Munoz A."/>
            <person name="McGill C.J."/>
            <person name="Rodriguez I.M."/>
            <person name="Rodriguez B."/>
            <person name="Murad R."/>
            <person name="Mortazavi A."/>
        </authorList>
    </citation>
    <scope>NUCLEOTIDE SEQUENCE [LARGE SCALE GENOMIC DNA]</scope>
    <source>
        <strain evidence="3 4">ALL</strain>
    </source>
</reference>
<dbReference type="PANTHER" id="PTHR45786">
    <property type="entry name" value="DNA BINDING PROTEIN-LIKE"/>
    <property type="match status" value="1"/>
</dbReference>
<feature type="region of interest" description="Disordered" evidence="1">
    <location>
        <begin position="1"/>
        <end position="34"/>
    </location>
</feature>
<evidence type="ECO:0000256" key="1">
    <source>
        <dbReference type="SAM" id="MobiDB-lite"/>
    </source>
</evidence>
<evidence type="ECO:0000313" key="3">
    <source>
        <dbReference type="EMBL" id="TKR88262.1"/>
    </source>
</evidence>
<comment type="caution">
    <text evidence="3">The sequence shown here is derived from an EMBL/GenBank/DDBJ whole genome shotgun (WGS) entry which is preliminary data.</text>
</comment>
<dbReference type="InterPro" id="IPR025476">
    <property type="entry name" value="Helitron_helicase-like"/>
</dbReference>
<dbReference type="PANTHER" id="PTHR45786:SF74">
    <property type="entry name" value="ATP-DEPENDENT DNA HELICASE"/>
    <property type="match status" value="1"/>
</dbReference>
<gene>
    <name evidence="3" type="ORF">L596_012531</name>
</gene>
<dbReference type="AlphaFoldDB" id="A0A4U5NXP6"/>
<proteinExistence type="predicted"/>
<dbReference type="EMBL" id="AZBU02000003">
    <property type="protein sequence ID" value="TKR88262.1"/>
    <property type="molecule type" value="Genomic_DNA"/>
</dbReference>
<name>A0A4U5NXP6_STECR</name>
<accession>A0A4U5NXP6</accession>
<evidence type="ECO:0000313" key="4">
    <source>
        <dbReference type="Proteomes" id="UP000298663"/>
    </source>
</evidence>
<dbReference type="Proteomes" id="UP000298663">
    <property type="component" value="Unassembled WGS sequence"/>
</dbReference>
<protein>
    <recommendedName>
        <fullName evidence="2">Helitron helicase-like domain-containing protein</fullName>
    </recommendedName>
</protein>
<sequence>MSNYLPPLASLPSTPRSFPKSGAQRNREYRDRSRQQHSFDVSLLYLGPMNNICYFCGAYHFAGTQSCCEHGKVFIPPMRKLWEPLQSLYFNHSHPGRSQFLENILSYNTLLSMASSTHDRVLQNPYGVQSVKVRGPVHHMPSALYPNNPGRPRYGNIYVYDPERATDYRMNEMVSRYVKEDLLKTLGEKVAQNNVFAKAYRHMDELIKEQQEHGISPWAMRMKLIDARGVDPQDLVAHPGVYEAPRCGDMISVYFTCGQEMNVPQKGYIVYPKKDKHIPFEMRYFLPLIDAFCFPLLNGYGEDSHKTGIPYQEEKKPYFQRMVETKSDLASKEIEIDWNEEEHNREEIPPGAQVQMEEIWRQFYEDSSNDKEERTCLHLEDDEDSDESNEFVLEDDVIEDSFNTTEHVAIVERNGELYPQRVVVETSEVQDRFLVDDFEDSDDEVDFEAVALPEHVPADLPSTSRNAEQCLSVYDSSYLPQNTTDIDSDSDEHLISANLVHDYDLPSDEEELAAQTFEVENLSTEGHHHQNVSFRQHLFKCQRRKGWKNRFTASRKLGQFWLIDTFMRIIRQRGDGIRKNFTQTTTTTKKNFLLYMNQLASRRNRRIDALTYIPQHVPGSPRYLRQKFKNAVALSNKLGHPDLFITFTASAKWKEFKENIPKGETFADHPFLVAEVFMKKLKQLLKDICGTRPTENAATRKKRKTEHKNRTLKKGELQLTFHLYQLFDSRLRNIWRSLLVRVLHRIPTTRFASRTHCHKSC</sequence>
<organism evidence="3 4">
    <name type="scientific">Steinernema carpocapsae</name>
    <name type="common">Entomopathogenic nematode</name>
    <dbReference type="NCBI Taxonomy" id="34508"/>
    <lineage>
        <taxon>Eukaryota</taxon>
        <taxon>Metazoa</taxon>
        <taxon>Ecdysozoa</taxon>
        <taxon>Nematoda</taxon>
        <taxon>Chromadorea</taxon>
        <taxon>Rhabditida</taxon>
        <taxon>Tylenchina</taxon>
        <taxon>Panagrolaimomorpha</taxon>
        <taxon>Strongyloidoidea</taxon>
        <taxon>Steinernematidae</taxon>
        <taxon>Steinernema</taxon>
    </lineage>
</organism>
<feature type="domain" description="Helitron helicase-like" evidence="2">
    <location>
        <begin position="541"/>
        <end position="689"/>
    </location>
</feature>
<dbReference type="Pfam" id="PF14214">
    <property type="entry name" value="Helitron_like_N"/>
    <property type="match status" value="1"/>
</dbReference>
<dbReference type="OrthoDB" id="8043223at2759"/>
<feature type="compositionally biased region" description="Basic and acidic residues" evidence="1">
    <location>
        <begin position="25"/>
        <end position="34"/>
    </location>
</feature>